<dbReference type="InterPro" id="IPR010297">
    <property type="entry name" value="DUF900_hydrolase"/>
</dbReference>
<dbReference type="SUPFAM" id="SSF53474">
    <property type="entry name" value="alpha/beta-Hydrolases"/>
    <property type="match status" value="1"/>
</dbReference>
<dbReference type="OrthoDB" id="7303283at2"/>
<sequence>MPMIRINAVGDTFALHRSPRPPRSVLRQTRSSPGPVIIMTHGYKYRPDCSKSCPHQSILALQPSPLRGHCPSWPQHLGFGSGFEDEGLGIAFGWNAQGPVWEARKRAIEAGHALADLIGSLRQMNPDRPIHFIGDSMGAELALEALHHIQPGALNRVISMTGAAYHSRARMALDTPAGRRAEFINVISRENDLFDCLYELLIQPPKRGDRCIGTGLNAPNAVTLQIDCLQTLDHLSRANFPVGGPQRRICHWSSYTRPGMLRIYNALLRDQNRLILPALQRGIPDQPTRRWSRLFALPRLRQLLPFVQKAS</sequence>
<dbReference type="Proteomes" id="UP000193778">
    <property type="component" value="Unassembled WGS sequence"/>
</dbReference>
<dbReference type="Gene3D" id="3.40.50.1820">
    <property type="entry name" value="alpha/beta hydrolase"/>
    <property type="match status" value="1"/>
</dbReference>
<gene>
    <name evidence="1" type="ORF">RUM8411_01233</name>
</gene>
<evidence type="ECO:0008006" key="3">
    <source>
        <dbReference type="Google" id="ProtNLM"/>
    </source>
</evidence>
<proteinExistence type="predicted"/>
<name>A0A1X6YV71_9RHOB</name>
<accession>A0A1X6YV71</accession>
<organism evidence="1 2">
    <name type="scientific">Ruegeria meonggei</name>
    <dbReference type="NCBI Taxonomy" id="1446476"/>
    <lineage>
        <taxon>Bacteria</taxon>
        <taxon>Pseudomonadati</taxon>
        <taxon>Pseudomonadota</taxon>
        <taxon>Alphaproteobacteria</taxon>
        <taxon>Rhodobacterales</taxon>
        <taxon>Roseobacteraceae</taxon>
        <taxon>Ruegeria</taxon>
    </lineage>
</organism>
<protein>
    <recommendedName>
        <fullName evidence="3">Alpha/beta hydrolase family protein</fullName>
    </recommendedName>
</protein>
<keyword evidence="2" id="KW-1185">Reference proteome</keyword>
<dbReference type="EMBL" id="FWFP01000003">
    <property type="protein sequence ID" value="SLN30449.1"/>
    <property type="molecule type" value="Genomic_DNA"/>
</dbReference>
<dbReference type="InterPro" id="IPR029058">
    <property type="entry name" value="AB_hydrolase_fold"/>
</dbReference>
<dbReference type="AlphaFoldDB" id="A0A1X6YV71"/>
<reference evidence="2" key="1">
    <citation type="submission" date="2017-03" db="EMBL/GenBank/DDBJ databases">
        <authorList>
            <person name="Rodrigo-Torres L."/>
            <person name="Arahal R.D."/>
            <person name="Lucena T."/>
        </authorList>
    </citation>
    <scope>NUCLEOTIDE SEQUENCE [LARGE SCALE GENOMIC DNA]</scope>
    <source>
        <strain evidence="2">CECT 8411</strain>
    </source>
</reference>
<evidence type="ECO:0000313" key="1">
    <source>
        <dbReference type="EMBL" id="SLN30449.1"/>
    </source>
</evidence>
<evidence type="ECO:0000313" key="2">
    <source>
        <dbReference type="Proteomes" id="UP000193778"/>
    </source>
</evidence>
<dbReference type="Pfam" id="PF05990">
    <property type="entry name" value="DUF900"/>
    <property type="match status" value="1"/>
</dbReference>